<protein>
    <recommendedName>
        <fullName evidence="4">histidine kinase</fullName>
        <ecNumber evidence="4">2.7.13.3</ecNumber>
    </recommendedName>
</protein>
<evidence type="ECO:0000256" key="3">
    <source>
        <dbReference type="ARBA" id="ARBA00004651"/>
    </source>
</evidence>
<feature type="transmembrane region" description="Helical" evidence="13">
    <location>
        <begin position="125"/>
        <end position="147"/>
    </location>
</feature>
<dbReference type="InterPro" id="IPR000014">
    <property type="entry name" value="PAS"/>
</dbReference>
<evidence type="ECO:0000259" key="14">
    <source>
        <dbReference type="PROSITE" id="PS50109"/>
    </source>
</evidence>
<dbReference type="Pfam" id="PF00989">
    <property type="entry name" value="PAS"/>
    <property type="match status" value="1"/>
</dbReference>
<comment type="cofactor">
    <cofactor evidence="2">
        <name>a divalent metal cation</name>
        <dbReference type="ChEBI" id="CHEBI:60240"/>
    </cofactor>
</comment>
<dbReference type="InterPro" id="IPR035965">
    <property type="entry name" value="PAS-like_dom_sf"/>
</dbReference>
<evidence type="ECO:0000313" key="16">
    <source>
        <dbReference type="EMBL" id="MBF4163405.1"/>
    </source>
</evidence>
<dbReference type="GO" id="GO:0006355">
    <property type="term" value="P:regulation of DNA-templated transcription"/>
    <property type="evidence" value="ECO:0007669"/>
    <property type="project" value="InterPro"/>
</dbReference>
<dbReference type="PANTHER" id="PTHR43711">
    <property type="entry name" value="TWO-COMPONENT HISTIDINE KINASE"/>
    <property type="match status" value="1"/>
</dbReference>
<dbReference type="PRINTS" id="PR00344">
    <property type="entry name" value="BCTRLSENSOR"/>
</dbReference>
<dbReference type="InterPro" id="IPR050736">
    <property type="entry name" value="Sensor_HK_Regulatory"/>
</dbReference>
<dbReference type="Pfam" id="PF02518">
    <property type="entry name" value="HATPase_c"/>
    <property type="match status" value="1"/>
</dbReference>
<dbReference type="InterPro" id="IPR013656">
    <property type="entry name" value="PAS_4"/>
</dbReference>
<dbReference type="PROSITE" id="PS50109">
    <property type="entry name" value="HIS_KIN"/>
    <property type="match status" value="1"/>
</dbReference>
<keyword evidence="10 13" id="KW-1133">Transmembrane helix</keyword>
<dbReference type="CDD" id="cd00082">
    <property type="entry name" value="HisKA"/>
    <property type="match status" value="1"/>
</dbReference>
<dbReference type="InterPro" id="IPR036097">
    <property type="entry name" value="HisK_dim/P_sf"/>
</dbReference>
<dbReference type="SMART" id="SM00388">
    <property type="entry name" value="HisKA"/>
    <property type="match status" value="1"/>
</dbReference>
<evidence type="ECO:0000256" key="8">
    <source>
        <dbReference type="ARBA" id="ARBA00022692"/>
    </source>
</evidence>
<feature type="transmembrane region" description="Helical" evidence="13">
    <location>
        <begin position="39"/>
        <end position="55"/>
    </location>
</feature>
<dbReference type="AlphaFoldDB" id="A0A930V2D9"/>
<feature type="transmembrane region" description="Helical" evidence="13">
    <location>
        <begin position="62"/>
        <end position="80"/>
    </location>
</feature>
<feature type="domain" description="PAS" evidence="15">
    <location>
        <begin position="547"/>
        <end position="599"/>
    </location>
</feature>
<evidence type="ECO:0000256" key="7">
    <source>
        <dbReference type="ARBA" id="ARBA00022679"/>
    </source>
</evidence>
<dbReference type="InterPro" id="IPR013767">
    <property type="entry name" value="PAS_fold"/>
</dbReference>
<keyword evidence="11" id="KW-0902">Two-component regulatory system</keyword>
<organism evidence="16 17">
    <name type="scientific">Nocardioides acrostichi</name>
    <dbReference type="NCBI Taxonomy" id="2784339"/>
    <lineage>
        <taxon>Bacteria</taxon>
        <taxon>Bacillati</taxon>
        <taxon>Actinomycetota</taxon>
        <taxon>Actinomycetes</taxon>
        <taxon>Propionibacteriales</taxon>
        <taxon>Nocardioidaceae</taxon>
        <taxon>Nocardioides</taxon>
    </lineage>
</organism>
<dbReference type="SMART" id="SM00387">
    <property type="entry name" value="HATPase_c"/>
    <property type="match status" value="1"/>
</dbReference>
<dbReference type="SUPFAM" id="SSF47384">
    <property type="entry name" value="Homodimeric domain of signal transducing histidine kinase"/>
    <property type="match status" value="1"/>
</dbReference>
<dbReference type="CDD" id="cd00075">
    <property type="entry name" value="HATPase"/>
    <property type="match status" value="1"/>
</dbReference>
<evidence type="ECO:0000313" key="17">
    <source>
        <dbReference type="Proteomes" id="UP000656804"/>
    </source>
</evidence>
<feature type="transmembrane region" description="Helical" evidence="13">
    <location>
        <begin position="159"/>
        <end position="175"/>
    </location>
</feature>
<dbReference type="InterPro" id="IPR007895">
    <property type="entry name" value="MASE1"/>
</dbReference>
<feature type="domain" description="PAS" evidence="15">
    <location>
        <begin position="427"/>
        <end position="491"/>
    </location>
</feature>
<feature type="transmembrane region" description="Helical" evidence="13">
    <location>
        <begin position="86"/>
        <end position="105"/>
    </location>
</feature>
<keyword evidence="7" id="KW-0808">Transferase</keyword>
<sequence>MTVSGHRFLSLPMTSLLLGVVYLAGTTSVMLRPAGNPVAVWWPAAGVAVALVVYTRPGRAPLALAFVSVLVVTALANMTAGRDAASAFGFGLGNAGEAVVAGLIIRAGSPGRPPRMRTLADFLRLLVAAVAGGLVISAIVGLVVAMSGMGGGWEAARDVLPSHAAAVVVIVALTMSRSGNRWLGSSLELGVQGTLGAVITLLVFGPDQELSLTFVPLLFLAWAGVRFDVRVTAVEMFGLAVVSTTLTRLGWGPFNGVAQGQPISASTAATLNQAYLVGAALLGLSLALIWASHGRLLDRVAAAEVLFRRSFTDSLLGQLLLRRDGEELVVAEFNARAAVLLGRDHDSLLGASLRSLVEVGGHTLPEETSSAHDQTWRAQVEVSARVDSRVEMALSRLQDDAGEGPMWSAQLLDVSAEHHALQQLRTAQDLTAATLDTTAAIILLADLDGRIVRVNAATTQTTGFSAQDLVGRLVWETTLSPGDAEEIEAMMLWPNRSGTPLARERDAITKDGKRRRVSWSNNMVRDELGHPTYMVITGIDVTTERASAGLVSHLMQAAITTAIVGADENGRITVANHGAARMLGCDRADLVGARFVDQLDREQLIERLGTADPATAFSAIVERARVNEAAVHDWRWVSSSGTSRIVSMTVSALEGATSHVGILIVARDVTEQRRGQEMLMAALEKERTAVERLKALDQAKNEFVSTVSHELRTPVTSIVGYTEMLSDGSIVDPLPEQQVMFDTIARNGQRLITLCNDLLMLAGLDSGSVTWKAEDVDLGDVLKLVEEWATPLVAGRSLDVRFEHPTRPLVVVGDGAQIERVLSNLVANAVKCTEHGYVRVDTTVDDDHAVIRVSDSGMGIPLDEQDHVFQRFFRTSNAEKKAVQGTGLGLAIVASIVEAHGGTVALQSEVDHGATFTVSLPLKR</sequence>
<evidence type="ECO:0000256" key="4">
    <source>
        <dbReference type="ARBA" id="ARBA00012438"/>
    </source>
</evidence>
<dbReference type="GO" id="GO:0005509">
    <property type="term" value="F:calcium ion binding"/>
    <property type="evidence" value="ECO:0007669"/>
    <property type="project" value="UniProtKB-ARBA"/>
</dbReference>
<dbReference type="Gene3D" id="3.30.565.10">
    <property type="entry name" value="Histidine kinase-like ATPase, C-terminal domain"/>
    <property type="match status" value="1"/>
</dbReference>
<keyword evidence="8 13" id="KW-0812">Transmembrane</keyword>
<keyword evidence="17" id="KW-1185">Reference proteome</keyword>
<evidence type="ECO:0000256" key="13">
    <source>
        <dbReference type="SAM" id="Phobius"/>
    </source>
</evidence>
<dbReference type="GO" id="GO:0000155">
    <property type="term" value="F:phosphorelay sensor kinase activity"/>
    <property type="evidence" value="ECO:0007669"/>
    <property type="project" value="InterPro"/>
</dbReference>
<dbReference type="FunFam" id="3.30.565.10:FF:000006">
    <property type="entry name" value="Sensor histidine kinase WalK"/>
    <property type="match status" value="1"/>
</dbReference>
<dbReference type="GO" id="GO:0005886">
    <property type="term" value="C:plasma membrane"/>
    <property type="evidence" value="ECO:0007669"/>
    <property type="project" value="UniProtKB-SubCell"/>
</dbReference>
<dbReference type="Pfam" id="PF00512">
    <property type="entry name" value="HisKA"/>
    <property type="match status" value="1"/>
</dbReference>
<dbReference type="InterPro" id="IPR003661">
    <property type="entry name" value="HisK_dim/P_dom"/>
</dbReference>
<dbReference type="RefSeq" id="WP_194504664.1">
    <property type="nucleotide sequence ID" value="NZ_JADIVZ010000011.1"/>
</dbReference>
<proteinExistence type="predicted"/>
<dbReference type="PANTHER" id="PTHR43711:SF1">
    <property type="entry name" value="HISTIDINE KINASE 1"/>
    <property type="match status" value="1"/>
</dbReference>
<name>A0A930V2D9_9ACTN</name>
<dbReference type="Gene3D" id="3.30.450.20">
    <property type="entry name" value="PAS domain"/>
    <property type="match status" value="2"/>
</dbReference>
<dbReference type="SUPFAM" id="SSF55785">
    <property type="entry name" value="PYP-like sensor domain (PAS domain)"/>
    <property type="match status" value="2"/>
</dbReference>
<dbReference type="CDD" id="cd00130">
    <property type="entry name" value="PAS"/>
    <property type="match status" value="2"/>
</dbReference>
<keyword evidence="9" id="KW-0418">Kinase</keyword>
<dbReference type="Pfam" id="PF05231">
    <property type="entry name" value="MASE1"/>
    <property type="match status" value="1"/>
</dbReference>
<feature type="domain" description="Histidine kinase" evidence="14">
    <location>
        <begin position="706"/>
        <end position="924"/>
    </location>
</feature>
<evidence type="ECO:0000256" key="11">
    <source>
        <dbReference type="ARBA" id="ARBA00023012"/>
    </source>
</evidence>
<dbReference type="InterPro" id="IPR003594">
    <property type="entry name" value="HATPase_dom"/>
</dbReference>
<dbReference type="InterPro" id="IPR005467">
    <property type="entry name" value="His_kinase_dom"/>
</dbReference>
<evidence type="ECO:0000256" key="2">
    <source>
        <dbReference type="ARBA" id="ARBA00001968"/>
    </source>
</evidence>
<evidence type="ECO:0000256" key="1">
    <source>
        <dbReference type="ARBA" id="ARBA00000085"/>
    </source>
</evidence>
<dbReference type="Pfam" id="PF08448">
    <property type="entry name" value="PAS_4"/>
    <property type="match status" value="1"/>
</dbReference>
<dbReference type="Gene3D" id="1.10.287.130">
    <property type="match status" value="1"/>
</dbReference>
<dbReference type="EC" id="2.7.13.3" evidence="4"/>
<evidence type="ECO:0000256" key="10">
    <source>
        <dbReference type="ARBA" id="ARBA00022989"/>
    </source>
</evidence>
<gene>
    <name evidence="16" type="ORF">ISG29_17065</name>
</gene>
<dbReference type="InterPro" id="IPR036890">
    <property type="entry name" value="HATPase_C_sf"/>
</dbReference>
<dbReference type="Proteomes" id="UP000656804">
    <property type="component" value="Unassembled WGS sequence"/>
</dbReference>
<dbReference type="EMBL" id="JADIVZ010000011">
    <property type="protein sequence ID" value="MBF4163405.1"/>
    <property type="molecule type" value="Genomic_DNA"/>
</dbReference>
<evidence type="ECO:0000256" key="6">
    <source>
        <dbReference type="ARBA" id="ARBA00022553"/>
    </source>
</evidence>
<keyword evidence="12 13" id="KW-0472">Membrane</keyword>
<evidence type="ECO:0000256" key="9">
    <source>
        <dbReference type="ARBA" id="ARBA00022777"/>
    </source>
</evidence>
<dbReference type="NCBIfam" id="TIGR00229">
    <property type="entry name" value="sensory_box"/>
    <property type="match status" value="2"/>
</dbReference>
<feature type="transmembrane region" description="Helical" evidence="13">
    <location>
        <begin position="187"/>
        <end position="204"/>
    </location>
</feature>
<comment type="catalytic activity">
    <reaction evidence="1">
        <text>ATP + protein L-histidine = ADP + protein N-phospho-L-histidine.</text>
        <dbReference type="EC" id="2.7.13.3"/>
    </reaction>
</comment>
<keyword evidence="6" id="KW-0597">Phosphoprotein</keyword>
<comment type="subcellular location">
    <subcellularLocation>
        <location evidence="3">Cell membrane</location>
        <topology evidence="3">Multi-pass membrane protein</topology>
    </subcellularLocation>
</comment>
<dbReference type="SUPFAM" id="SSF55874">
    <property type="entry name" value="ATPase domain of HSP90 chaperone/DNA topoisomerase II/histidine kinase"/>
    <property type="match status" value="1"/>
</dbReference>
<accession>A0A930V2D9</accession>
<dbReference type="InterPro" id="IPR004358">
    <property type="entry name" value="Sig_transdc_His_kin-like_C"/>
</dbReference>
<dbReference type="FunFam" id="1.10.287.130:FF:000001">
    <property type="entry name" value="Two-component sensor histidine kinase"/>
    <property type="match status" value="1"/>
</dbReference>
<evidence type="ECO:0000256" key="12">
    <source>
        <dbReference type="ARBA" id="ARBA00023136"/>
    </source>
</evidence>
<comment type="caution">
    <text evidence="16">The sequence shown here is derived from an EMBL/GenBank/DDBJ whole genome shotgun (WGS) entry which is preliminary data.</text>
</comment>
<dbReference type="PROSITE" id="PS50112">
    <property type="entry name" value="PAS"/>
    <property type="match status" value="2"/>
</dbReference>
<reference evidence="16" key="1">
    <citation type="submission" date="2020-11" db="EMBL/GenBank/DDBJ databases">
        <title>Nocardioides sp. CBS4Y-1, whole genome shotgun sequence.</title>
        <authorList>
            <person name="Tuo L."/>
        </authorList>
    </citation>
    <scope>NUCLEOTIDE SEQUENCE</scope>
    <source>
        <strain evidence="16">CBS4Y-1</strain>
    </source>
</reference>
<feature type="transmembrane region" description="Helical" evidence="13">
    <location>
        <begin position="210"/>
        <end position="229"/>
    </location>
</feature>
<keyword evidence="5" id="KW-1003">Cell membrane</keyword>
<evidence type="ECO:0000259" key="15">
    <source>
        <dbReference type="PROSITE" id="PS50112"/>
    </source>
</evidence>
<dbReference type="SMART" id="SM00091">
    <property type="entry name" value="PAS"/>
    <property type="match status" value="3"/>
</dbReference>
<evidence type="ECO:0000256" key="5">
    <source>
        <dbReference type="ARBA" id="ARBA00022475"/>
    </source>
</evidence>
<feature type="transmembrane region" description="Helical" evidence="13">
    <location>
        <begin position="274"/>
        <end position="291"/>
    </location>
</feature>